<keyword evidence="9" id="KW-0472">Membrane</keyword>
<keyword evidence="9" id="KW-1133">Transmembrane helix</keyword>
<keyword evidence="3" id="KW-0853">WD repeat</keyword>
<feature type="transmembrane region" description="Helical" evidence="9">
    <location>
        <begin position="366"/>
        <end position="398"/>
    </location>
</feature>
<dbReference type="OrthoDB" id="1935234at2759"/>
<feature type="region of interest" description="Disordered" evidence="8">
    <location>
        <begin position="1"/>
        <end position="43"/>
    </location>
</feature>
<keyword evidence="11" id="KW-1185">Reference proteome</keyword>
<dbReference type="Proteomes" id="UP000235965">
    <property type="component" value="Unassembled WGS sequence"/>
</dbReference>
<evidence type="ECO:0008006" key="12">
    <source>
        <dbReference type="Google" id="ProtNLM"/>
    </source>
</evidence>
<dbReference type="SUPFAM" id="SSF50978">
    <property type="entry name" value="WD40 repeat-like"/>
    <property type="match status" value="1"/>
</dbReference>
<evidence type="ECO:0000256" key="2">
    <source>
        <dbReference type="ARBA" id="ARBA00022490"/>
    </source>
</evidence>
<gene>
    <name evidence="10" type="ORF">B7P43_G00471</name>
</gene>
<feature type="compositionally biased region" description="Basic and acidic residues" evidence="8">
    <location>
        <begin position="15"/>
        <end position="43"/>
    </location>
</feature>
<comment type="caution">
    <text evidence="10">The sequence shown here is derived from an EMBL/GenBank/DDBJ whole genome shotgun (WGS) entry which is preliminary data.</text>
</comment>
<keyword evidence="4" id="KW-0677">Repeat</keyword>
<evidence type="ECO:0000256" key="9">
    <source>
        <dbReference type="SAM" id="Phobius"/>
    </source>
</evidence>
<accession>A0A2J7R8P6</accession>
<comment type="subcellular location">
    <subcellularLocation>
        <location evidence="1">Cytoplasm</location>
        <location evidence="1">Cytoskeleton</location>
        <location evidence="1">Cilium axoneme</location>
    </subcellularLocation>
</comment>
<dbReference type="AlphaFoldDB" id="A0A2J7R8P6"/>
<reference evidence="10 11" key="1">
    <citation type="submission" date="2017-12" db="EMBL/GenBank/DDBJ databases">
        <title>Hemimetabolous genomes reveal molecular basis of termite eusociality.</title>
        <authorList>
            <person name="Harrison M.C."/>
            <person name="Jongepier E."/>
            <person name="Robertson H.M."/>
            <person name="Arning N."/>
            <person name="Bitard-Feildel T."/>
            <person name="Chao H."/>
            <person name="Childers C.P."/>
            <person name="Dinh H."/>
            <person name="Doddapaneni H."/>
            <person name="Dugan S."/>
            <person name="Gowin J."/>
            <person name="Greiner C."/>
            <person name="Han Y."/>
            <person name="Hu H."/>
            <person name="Hughes D.S.T."/>
            <person name="Huylmans A.-K."/>
            <person name="Kemena C."/>
            <person name="Kremer L.P.M."/>
            <person name="Lee S.L."/>
            <person name="Lopez-Ezquerra A."/>
            <person name="Mallet L."/>
            <person name="Monroy-Kuhn J.M."/>
            <person name="Moser A."/>
            <person name="Murali S.C."/>
            <person name="Muzny D.M."/>
            <person name="Otani S."/>
            <person name="Piulachs M.-D."/>
            <person name="Poelchau M."/>
            <person name="Qu J."/>
            <person name="Schaub F."/>
            <person name="Wada-Katsumata A."/>
            <person name="Worley K.C."/>
            <person name="Xie Q."/>
            <person name="Ylla G."/>
            <person name="Poulsen M."/>
            <person name="Gibbs R.A."/>
            <person name="Schal C."/>
            <person name="Richards S."/>
            <person name="Belles X."/>
            <person name="Korb J."/>
            <person name="Bornberg-Bauer E."/>
        </authorList>
    </citation>
    <scope>NUCLEOTIDE SEQUENCE [LARGE SCALE GENOMIC DNA]</scope>
    <source>
        <tissue evidence="10">Whole body</tissue>
    </source>
</reference>
<proteinExistence type="predicted"/>
<evidence type="ECO:0000256" key="5">
    <source>
        <dbReference type="ARBA" id="ARBA00023054"/>
    </source>
</evidence>
<dbReference type="GO" id="GO:0003341">
    <property type="term" value="P:cilium movement"/>
    <property type="evidence" value="ECO:0007669"/>
    <property type="project" value="UniProtKB-ARBA"/>
</dbReference>
<evidence type="ECO:0000256" key="6">
    <source>
        <dbReference type="ARBA" id="ARBA00023212"/>
    </source>
</evidence>
<sequence length="402" mass="44038">MSNATNGDAENLPEELSHAEVRRVEESGAAGKEQRQEEKKVQEEIPEILNSDDFISKPFLSKKCTVPEAILVFHHSFGYDCQRYFNLVLLEETILAFASGNLIHIFNVGTNELWFRRSAGGGGIGHMAKNPNPAYQHLAVAEKGNHPLIIIYNWPSLDIVCLLKQGAEKMYCHINYSPDGEMLCSQGGAPDYLLIVWNWKASKIILCCQSCSNDVYKAAFATSVPDHIITCGVGHINFWKVGRTFTGLKLTGSLGRFGRTEISDIIGFLTLPDGKVISGCEWGNMLLWEGGLIKVEVSRKKKKHCHAAPITQFEFENGDLTTVGMDELYCAASLSLIGLISLVLAVTVCDVPEVTSPLPPSEPTHIILVCFFSTSATPSFCSGIGACLLVGLCLIHFVSKVQ</sequence>
<keyword evidence="7" id="KW-0966">Cell projection</keyword>
<evidence type="ECO:0000256" key="3">
    <source>
        <dbReference type="ARBA" id="ARBA00022574"/>
    </source>
</evidence>
<dbReference type="EMBL" id="NEVH01006721">
    <property type="protein sequence ID" value="PNF37199.1"/>
    <property type="molecule type" value="Genomic_DNA"/>
</dbReference>
<evidence type="ECO:0000313" key="11">
    <source>
        <dbReference type="Proteomes" id="UP000235965"/>
    </source>
</evidence>
<evidence type="ECO:0000256" key="7">
    <source>
        <dbReference type="ARBA" id="ARBA00023273"/>
    </source>
</evidence>
<evidence type="ECO:0000313" key="10">
    <source>
        <dbReference type="EMBL" id="PNF37199.1"/>
    </source>
</evidence>
<dbReference type="InterPro" id="IPR036322">
    <property type="entry name" value="WD40_repeat_dom_sf"/>
</dbReference>
<evidence type="ECO:0000256" key="8">
    <source>
        <dbReference type="SAM" id="MobiDB-lite"/>
    </source>
</evidence>
<evidence type="ECO:0000256" key="1">
    <source>
        <dbReference type="ARBA" id="ARBA00004430"/>
    </source>
</evidence>
<keyword evidence="6" id="KW-0206">Cytoskeleton</keyword>
<dbReference type="PANTHER" id="PTHR14885">
    <property type="entry name" value="CILIA- AND FLAGELLA-ASSOCIATED PROTEIN 43-RELATED"/>
    <property type="match status" value="1"/>
</dbReference>
<dbReference type="GO" id="GO:0005930">
    <property type="term" value="C:axoneme"/>
    <property type="evidence" value="ECO:0007669"/>
    <property type="project" value="UniProtKB-SubCell"/>
</dbReference>
<dbReference type="InterPro" id="IPR015943">
    <property type="entry name" value="WD40/YVTN_repeat-like_dom_sf"/>
</dbReference>
<keyword evidence="2" id="KW-0963">Cytoplasm</keyword>
<keyword evidence="5" id="KW-0175">Coiled coil</keyword>
<dbReference type="PANTHER" id="PTHR14885:SF3">
    <property type="entry name" value="CILIA- AND FLAGELLA-ASSOCIATED PROTEIN 44"/>
    <property type="match status" value="1"/>
</dbReference>
<name>A0A2J7R8P6_9NEOP</name>
<organism evidence="10 11">
    <name type="scientific">Cryptotermes secundus</name>
    <dbReference type="NCBI Taxonomy" id="105785"/>
    <lineage>
        <taxon>Eukaryota</taxon>
        <taxon>Metazoa</taxon>
        <taxon>Ecdysozoa</taxon>
        <taxon>Arthropoda</taxon>
        <taxon>Hexapoda</taxon>
        <taxon>Insecta</taxon>
        <taxon>Pterygota</taxon>
        <taxon>Neoptera</taxon>
        <taxon>Polyneoptera</taxon>
        <taxon>Dictyoptera</taxon>
        <taxon>Blattodea</taxon>
        <taxon>Blattoidea</taxon>
        <taxon>Termitoidae</taxon>
        <taxon>Kalotermitidae</taxon>
        <taxon>Cryptotermitinae</taxon>
        <taxon>Cryptotermes</taxon>
    </lineage>
</organism>
<dbReference type="Gene3D" id="2.130.10.10">
    <property type="entry name" value="YVTN repeat-like/Quinoprotein amine dehydrogenase"/>
    <property type="match status" value="1"/>
</dbReference>
<keyword evidence="9" id="KW-0812">Transmembrane</keyword>
<protein>
    <recommendedName>
        <fullName evidence="12">Cilia- and flagella-associated protein 44</fullName>
    </recommendedName>
</protein>
<evidence type="ECO:0000256" key="4">
    <source>
        <dbReference type="ARBA" id="ARBA00022737"/>
    </source>
</evidence>